<dbReference type="SUPFAM" id="SSF46689">
    <property type="entry name" value="Homeodomain-like"/>
    <property type="match status" value="1"/>
</dbReference>
<gene>
    <name evidence="4" type="ORF">bsdtb5_11940</name>
</gene>
<protein>
    <submittedName>
        <fullName evidence="4">AcrR family transcriptional regulator</fullName>
    </submittedName>
</protein>
<dbReference type="Gene3D" id="1.10.10.60">
    <property type="entry name" value="Homeodomain-like"/>
    <property type="match status" value="1"/>
</dbReference>
<keyword evidence="5" id="KW-1185">Reference proteome</keyword>
<dbReference type="InterPro" id="IPR009057">
    <property type="entry name" value="Homeodomain-like_sf"/>
</dbReference>
<evidence type="ECO:0000313" key="4">
    <source>
        <dbReference type="EMBL" id="BCN29899.1"/>
    </source>
</evidence>
<dbReference type="Proteomes" id="UP000595897">
    <property type="component" value="Chromosome"/>
</dbReference>
<accession>A0A7R7ICG7</accession>
<feature type="DNA-binding region" description="H-T-H motif" evidence="2">
    <location>
        <begin position="34"/>
        <end position="53"/>
    </location>
</feature>
<dbReference type="PRINTS" id="PR00455">
    <property type="entry name" value="HTHTETR"/>
</dbReference>
<feature type="domain" description="HTH tetR-type" evidence="3">
    <location>
        <begin position="11"/>
        <end position="71"/>
    </location>
</feature>
<dbReference type="Pfam" id="PF00440">
    <property type="entry name" value="TetR_N"/>
    <property type="match status" value="1"/>
</dbReference>
<dbReference type="InterPro" id="IPR001647">
    <property type="entry name" value="HTH_TetR"/>
</dbReference>
<dbReference type="SUPFAM" id="SSF48498">
    <property type="entry name" value="Tetracyclin repressor-like, C-terminal domain"/>
    <property type="match status" value="1"/>
</dbReference>
<name>A0A7R7ICG7_9FIRM</name>
<evidence type="ECO:0000259" key="3">
    <source>
        <dbReference type="PROSITE" id="PS50977"/>
    </source>
</evidence>
<dbReference type="PANTHER" id="PTHR30328">
    <property type="entry name" value="TRANSCRIPTIONAL REPRESSOR"/>
    <property type="match status" value="1"/>
</dbReference>
<dbReference type="Gene3D" id="1.10.357.10">
    <property type="entry name" value="Tetracycline Repressor, domain 2"/>
    <property type="match status" value="1"/>
</dbReference>
<reference evidence="4 5" key="1">
    <citation type="submission" date="2020-11" db="EMBL/GenBank/DDBJ databases">
        <title>Draft genome sequencing of a Lachnospiraceae strain isolated from anoxic soil subjected to BSD treatment.</title>
        <authorList>
            <person name="Uek A."/>
            <person name="Tonouchi A."/>
        </authorList>
    </citation>
    <scope>NUCLEOTIDE SEQUENCE [LARGE SCALE GENOMIC DNA]</scope>
    <source>
        <strain evidence="4 5">TB5</strain>
    </source>
</reference>
<dbReference type="PROSITE" id="PS50977">
    <property type="entry name" value="HTH_TETR_2"/>
    <property type="match status" value="1"/>
</dbReference>
<dbReference type="InterPro" id="IPR036271">
    <property type="entry name" value="Tet_transcr_reg_TetR-rel_C_sf"/>
</dbReference>
<dbReference type="GO" id="GO:0003677">
    <property type="term" value="F:DNA binding"/>
    <property type="evidence" value="ECO:0007669"/>
    <property type="project" value="UniProtKB-UniRule"/>
</dbReference>
<keyword evidence="1 2" id="KW-0238">DNA-binding</keyword>
<dbReference type="GO" id="GO:0006355">
    <property type="term" value="P:regulation of DNA-templated transcription"/>
    <property type="evidence" value="ECO:0007669"/>
    <property type="project" value="UniProtKB-ARBA"/>
</dbReference>
<evidence type="ECO:0000256" key="1">
    <source>
        <dbReference type="ARBA" id="ARBA00023125"/>
    </source>
</evidence>
<dbReference type="RefSeq" id="WP_271715154.1">
    <property type="nucleotide sequence ID" value="NZ_AP024169.1"/>
</dbReference>
<evidence type="ECO:0000256" key="2">
    <source>
        <dbReference type="PROSITE-ProRule" id="PRU00335"/>
    </source>
</evidence>
<proteinExistence type="predicted"/>
<dbReference type="InterPro" id="IPR050109">
    <property type="entry name" value="HTH-type_TetR-like_transc_reg"/>
</dbReference>
<evidence type="ECO:0000313" key="5">
    <source>
        <dbReference type="Proteomes" id="UP000595897"/>
    </source>
</evidence>
<sequence>MREDIREQDRNIRKKAIIDSAEIIFYRKGVEATSMDELAKECGFTKRTIYSYFTSKEEIYYEVVIRAYQKMNVQISTEIKDHDIVSEAERLKRIALILIDFNQTNAAEFKAIVDFENKDIDTLLQNEIAAKCYEEGQFLVKVLTETLKEGIQKGEFRDDLDIGQTFLAMWSALLGMAHLMNYKKEYIKRYLEVDVYESVDYLFHIIIDSIRKEEK</sequence>
<organism evidence="4 5">
    <name type="scientific">Anaeromicropila herbilytica</name>
    <dbReference type="NCBI Taxonomy" id="2785025"/>
    <lineage>
        <taxon>Bacteria</taxon>
        <taxon>Bacillati</taxon>
        <taxon>Bacillota</taxon>
        <taxon>Clostridia</taxon>
        <taxon>Lachnospirales</taxon>
        <taxon>Lachnospiraceae</taxon>
        <taxon>Anaeromicropila</taxon>
    </lineage>
</organism>
<dbReference type="AlphaFoldDB" id="A0A7R7ICG7"/>
<dbReference type="PANTHER" id="PTHR30328:SF54">
    <property type="entry name" value="HTH-TYPE TRANSCRIPTIONAL REPRESSOR SCO4008"/>
    <property type="match status" value="1"/>
</dbReference>
<dbReference type="KEGG" id="ahb:bsdtb5_11940"/>
<dbReference type="EMBL" id="AP024169">
    <property type="protein sequence ID" value="BCN29899.1"/>
    <property type="molecule type" value="Genomic_DNA"/>
</dbReference>